<dbReference type="PANTHER" id="PTHR30055:SF230">
    <property type="entry name" value="TRANSCRIPTIONAL REGULATORY PROTEIN (PROBABLY TETR-FAMILY)-RELATED"/>
    <property type="match status" value="1"/>
</dbReference>
<evidence type="ECO:0000313" key="8">
    <source>
        <dbReference type="Proteomes" id="UP000001219"/>
    </source>
</evidence>
<dbReference type="Pfam" id="PF16859">
    <property type="entry name" value="TetR_C_11"/>
    <property type="match status" value="1"/>
</dbReference>
<organism evidence="7 8">
    <name type="scientific">Gordonia bronchialis (strain ATCC 25592 / DSM 43247 / BCRC 13721 / JCM 3198 / KCTC 3076 / NBRC 16047 / NCTC 10667)</name>
    <name type="common">Rhodococcus bronchialis</name>
    <dbReference type="NCBI Taxonomy" id="526226"/>
    <lineage>
        <taxon>Bacteria</taxon>
        <taxon>Bacillati</taxon>
        <taxon>Actinomycetota</taxon>
        <taxon>Actinomycetes</taxon>
        <taxon>Mycobacteriales</taxon>
        <taxon>Gordoniaceae</taxon>
        <taxon>Gordonia</taxon>
    </lineage>
</organism>
<dbReference type="GO" id="GO:0000976">
    <property type="term" value="F:transcription cis-regulatory region binding"/>
    <property type="evidence" value="ECO:0007669"/>
    <property type="project" value="TreeGrafter"/>
</dbReference>
<reference evidence="8" key="1">
    <citation type="submission" date="2009-10" db="EMBL/GenBank/DDBJ databases">
        <title>The complete chromosome of Gordonia bronchialis DSM 43247.</title>
        <authorList>
            <consortium name="US DOE Joint Genome Institute (JGI-PGF)"/>
            <person name="Lucas S."/>
            <person name="Copeland A."/>
            <person name="Lapidus A."/>
            <person name="Glavina del Rio T."/>
            <person name="Dalin E."/>
            <person name="Tice H."/>
            <person name="Bruce D."/>
            <person name="Goodwin L."/>
            <person name="Pitluck S."/>
            <person name="Kyrpides N."/>
            <person name="Mavromatis K."/>
            <person name="Ivanova N."/>
            <person name="Ovchinnikova G."/>
            <person name="Saunders E."/>
            <person name="Brettin T."/>
            <person name="Detter J.C."/>
            <person name="Han C."/>
            <person name="Larimer F."/>
            <person name="Land M."/>
            <person name="Hauser L."/>
            <person name="Markowitz V."/>
            <person name="Cheng J.-F."/>
            <person name="Hugenholtz P."/>
            <person name="Woyke T."/>
            <person name="Wu D."/>
            <person name="Jando M."/>
            <person name="Schneider S."/>
            <person name="Goeker M."/>
            <person name="Klenk H.-P."/>
            <person name="Eisen J.A."/>
        </authorList>
    </citation>
    <scope>NUCLEOTIDE SEQUENCE [LARGE SCALE GENOMIC DNA]</scope>
    <source>
        <strain evidence="8">ATCC 25592 / DSM 43247 / BCRC 13721 / JCM 3198 / KCTC 3076 / NBRC 16047 / NCTC 10667</strain>
    </source>
</reference>
<dbReference type="InterPro" id="IPR050109">
    <property type="entry name" value="HTH-type_TetR-like_transc_reg"/>
</dbReference>
<dbReference type="RefSeq" id="WP_012836216.1">
    <property type="nucleotide sequence ID" value="NC_013441.1"/>
</dbReference>
<feature type="domain" description="HTH tetR-type" evidence="6">
    <location>
        <begin position="24"/>
        <end position="84"/>
    </location>
</feature>
<dbReference type="InterPro" id="IPR036271">
    <property type="entry name" value="Tet_transcr_reg_TetR-rel_C_sf"/>
</dbReference>
<gene>
    <name evidence="7" type="ordered locus">Gbro_4603</name>
</gene>
<evidence type="ECO:0000256" key="5">
    <source>
        <dbReference type="SAM" id="MobiDB-lite"/>
    </source>
</evidence>
<dbReference type="InterPro" id="IPR009057">
    <property type="entry name" value="Homeodomain-like_sf"/>
</dbReference>
<dbReference type="GO" id="GO:0003700">
    <property type="term" value="F:DNA-binding transcription factor activity"/>
    <property type="evidence" value="ECO:0007669"/>
    <property type="project" value="TreeGrafter"/>
</dbReference>
<keyword evidence="1" id="KW-0805">Transcription regulation</keyword>
<protein>
    <submittedName>
        <fullName evidence="7">Regulatory protein TetR</fullName>
    </submittedName>
</protein>
<dbReference type="HOGENOM" id="CLU_069356_25_6_11"/>
<dbReference type="SUPFAM" id="SSF46689">
    <property type="entry name" value="Homeodomain-like"/>
    <property type="match status" value="1"/>
</dbReference>
<feature type="region of interest" description="Disordered" evidence="5">
    <location>
        <begin position="1"/>
        <end position="24"/>
    </location>
</feature>
<accession>D0L7E3</accession>
<dbReference type="InterPro" id="IPR011075">
    <property type="entry name" value="TetR_C"/>
</dbReference>
<dbReference type="AlphaFoldDB" id="D0L7E3"/>
<dbReference type="EMBL" id="CP001802">
    <property type="protein sequence ID" value="ACY23732.1"/>
    <property type="molecule type" value="Genomic_DNA"/>
</dbReference>
<dbReference type="InterPro" id="IPR001647">
    <property type="entry name" value="HTH_TetR"/>
</dbReference>
<dbReference type="STRING" id="526226.Gbro_4603"/>
<dbReference type="Proteomes" id="UP000001219">
    <property type="component" value="Chromosome"/>
</dbReference>
<dbReference type="SUPFAM" id="SSF48498">
    <property type="entry name" value="Tetracyclin repressor-like, C-terminal domain"/>
    <property type="match status" value="1"/>
</dbReference>
<dbReference type="Gene3D" id="1.10.357.10">
    <property type="entry name" value="Tetracycline Repressor, domain 2"/>
    <property type="match status" value="1"/>
</dbReference>
<evidence type="ECO:0000256" key="2">
    <source>
        <dbReference type="ARBA" id="ARBA00023125"/>
    </source>
</evidence>
<dbReference type="eggNOG" id="COG1309">
    <property type="taxonomic scope" value="Bacteria"/>
</dbReference>
<reference evidence="7 8" key="2">
    <citation type="journal article" date="2010" name="Stand. Genomic Sci.">
        <title>Complete genome sequence of Gordonia bronchialis type strain (3410).</title>
        <authorList>
            <person name="Ivanova N."/>
            <person name="Sikorski J."/>
            <person name="Jando M."/>
            <person name="Lapidus A."/>
            <person name="Nolan M."/>
            <person name="Lucas S."/>
            <person name="Del Rio T.G."/>
            <person name="Tice H."/>
            <person name="Copeland A."/>
            <person name="Cheng J.F."/>
            <person name="Chen F."/>
            <person name="Bruce D."/>
            <person name="Goodwin L."/>
            <person name="Pitluck S."/>
            <person name="Mavromatis K."/>
            <person name="Ovchinnikova G."/>
            <person name="Pati A."/>
            <person name="Chen A."/>
            <person name="Palaniappan K."/>
            <person name="Land M."/>
            <person name="Hauser L."/>
            <person name="Chang Y.J."/>
            <person name="Jeffries C.D."/>
            <person name="Chain P."/>
            <person name="Saunders E."/>
            <person name="Han C."/>
            <person name="Detter J.C."/>
            <person name="Brettin T."/>
            <person name="Rohde M."/>
            <person name="Goker M."/>
            <person name="Bristow J."/>
            <person name="Eisen J.A."/>
            <person name="Markowitz V."/>
            <person name="Hugenholtz P."/>
            <person name="Klenk H.P."/>
            <person name="Kyrpides N.C."/>
        </authorList>
    </citation>
    <scope>NUCLEOTIDE SEQUENCE [LARGE SCALE GENOMIC DNA]</scope>
    <source>
        <strain evidence="8">ATCC 25592 / DSM 43247 / BCRC 13721 / JCM 3198 / KCTC 3076 / NBRC 16047 / NCTC 10667</strain>
    </source>
</reference>
<evidence type="ECO:0000313" key="7">
    <source>
        <dbReference type="EMBL" id="ACY23732.1"/>
    </source>
</evidence>
<keyword evidence="2 4" id="KW-0238">DNA-binding</keyword>
<feature type="DNA-binding region" description="H-T-H motif" evidence="4">
    <location>
        <begin position="47"/>
        <end position="66"/>
    </location>
</feature>
<dbReference type="Pfam" id="PF00440">
    <property type="entry name" value="TetR_N"/>
    <property type="match status" value="1"/>
</dbReference>
<dbReference type="KEGG" id="gbr:Gbro_4603"/>
<dbReference type="PROSITE" id="PS50977">
    <property type="entry name" value="HTH_TETR_2"/>
    <property type="match status" value="1"/>
</dbReference>
<evidence type="ECO:0000256" key="1">
    <source>
        <dbReference type="ARBA" id="ARBA00023015"/>
    </source>
</evidence>
<keyword evidence="8" id="KW-1185">Reference proteome</keyword>
<proteinExistence type="predicted"/>
<dbReference type="PRINTS" id="PR00455">
    <property type="entry name" value="HTHTETR"/>
</dbReference>
<dbReference type="Gene3D" id="1.10.10.60">
    <property type="entry name" value="Homeodomain-like"/>
    <property type="match status" value="1"/>
</dbReference>
<dbReference type="PANTHER" id="PTHR30055">
    <property type="entry name" value="HTH-TYPE TRANSCRIPTIONAL REGULATOR RUTR"/>
    <property type="match status" value="1"/>
</dbReference>
<evidence type="ECO:0000256" key="4">
    <source>
        <dbReference type="PROSITE-ProRule" id="PRU00335"/>
    </source>
</evidence>
<dbReference type="OrthoDB" id="9796019at2"/>
<evidence type="ECO:0000256" key="3">
    <source>
        <dbReference type="ARBA" id="ARBA00023163"/>
    </source>
</evidence>
<sequence length="211" mass="21997">MGETIDDLASTADPGPGVGRPRDPRIDSAVLEAASELLVEIGYNRVTMAAIAERAGTTKTALYRRWSGKAELVHEAAFATITALPESTDDVAADIRAMVVVARDLFASPVAHAALPGLLAEMSADPPLATRVHGRFAEAFGAVGRRLQRAVDTGDVRADVDTDRLVEVLGGSAMLSVLLYPDAVRADGWVDQMTALVLHGVLAGGDGAARG</sequence>
<evidence type="ECO:0000259" key="6">
    <source>
        <dbReference type="PROSITE" id="PS50977"/>
    </source>
</evidence>
<name>D0L7E3_GORB4</name>
<keyword evidence="3" id="KW-0804">Transcription</keyword>